<dbReference type="AlphaFoldDB" id="A0A2S5DM97"/>
<organism evidence="1 2">
    <name type="scientific">Burkholderia contaminans</name>
    <dbReference type="NCBI Taxonomy" id="488447"/>
    <lineage>
        <taxon>Bacteria</taxon>
        <taxon>Pseudomonadati</taxon>
        <taxon>Pseudomonadota</taxon>
        <taxon>Betaproteobacteria</taxon>
        <taxon>Burkholderiales</taxon>
        <taxon>Burkholderiaceae</taxon>
        <taxon>Burkholderia</taxon>
        <taxon>Burkholderia cepacia complex</taxon>
    </lineage>
</organism>
<evidence type="ECO:0000313" key="2">
    <source>
        <dbReference type="Proteomes" id="UP000238655"/>
    </source>
</evidence>
<gene>
    <name evidence="1" type="ORF">C3743_40260</name>
</gene>
<accession>A0A2S5DM97</accession>
<name>A0A2S5DM97_9BURK</name>
<protein>
    <submittedName>
        <fullName evidence="1">Uncharacterized protein</fullName>
    </submittedName>
</protein>
<dbReference type="EMBL" id="PQVP01000006">
    <property type="protein sequence ID" value="POZ80213.1"/>
    <property type="molecule type" value="Genomic_DNA"/>
</dbReference>
<proteinExistence type="predicted"/>
<dbReference type="Proteomes" id="UP000238655">
    <property type="component" value="Unassembled WGS sequence"/>
</dbReference>
<reference evidence="1 2" key="1">
    <citation type="submission" date="2018-01" db="EMBL/GenBank/DDBJ databases">
        <title>Successful Treatment of Persistent Burkholderia cepacia Bacteremia with Ceftazidime-Avibactam.</title>
        <authorList>
            <person name="Tamma P."/>
            <person name="Fan Y."/>
            <person name="Bergman Y."/>
            <person name="Sick-Samuels A."/>
            <person name="Hsu A."/>
            <person name="Timp W."/>
            <person name="Simner P."/>
        </authorList>
    </citation>
    <scope>NUCLEOTIDE SEQUENCE [LARGE SCALE GENOMIC DNA]</scope>
    <source>
        <strain evidence="1 2">170816</strain>
    </source>
</reference>
<sequence>MVDSLIGRVVGKWPQIPGIAMRIFFRSTSRVLRASKTHAKITGLSLQAAQNEVAYILGYADLHELQQTSAEAMHEPSPDDEDLSPEELRQRREYQAERLVAYRRAPGRKPLDAMTAHAIVDDVRAAARVRSVPGNAPSAPNEVTRFPLDEVIYGIAVRASTTHAELVEKSQILARMDPDRIVLLSVSPHDVTKRPDWPEVELLFRSIVAHFAVERLSEGDIDRIAIEIAVMV</sequence>
<evidence type="ECO:0000313" key="1">
    <source>
        <dbReference type="EMBL" id="POZ80213.1"/>
    </source>
</evidence>
<comment type="caution">
    <text evidence="1">The sequence shown here is derived from an EMBL/GenBank/DDBJ whole genome shotgun (WGS) entry which is preliminary data.</text>
</comment>